<gene>
    <name evidence="9" type="ORF">OPV22_011963</name>
</gene>
<evidence type="ECO:0000256" key="6">
    <source>
        <dbReference type="ARBA" id="ARBA00023329"/>
    </source>
</evidence>
<proteinExistence type="inferred from homology"/>
<dbReference type="PANTHER" id="PTHR36709:SF1">
    <property type="entry name" value="OS02G0604100 PROTEIN"/>
    <property type="match status" value="1"/>
</dbReference>
<evidence type="ECO:0000256" key="7">
    <source>
        <dbReference type="RuleBase" id="RU363122"/>
    </source>
</evidence>
<organism evidence="9 10">
    <name type="scientific">Ensete ventricosum</name>
    <name type="common">Abyssinian banana</name>
    <name type="synonym">Musa ensete</name>
    <dbReference type="NCBI Taxonomy" id="4639"/>
    <lineage>
        <taxon>Eukaryota</taxon>
        <taxon>Viridiplantae</taxon>
        <taxon>Streptophyta</taxon>
        <taxon>Embryophyta</taxon>
        <taxon>Tracheophyta</taxon>
        <taxon>Spermatophyta</taxon>
        <taxon>Magnoliopsida</taxon>
        <taxon>Liliopsida</taxon>
        <taxon>Zingiberales</taxon>
        <taxon>Musaceae</taxon>
        <taxon>Ensete</taxon>
    </lineage>
</organism>
<dbReference type="GO" id="GO:0005886">
    <property type="term" value="C:plasma membrane"/>
    <property type="evidence" value="ECO:0007669"/>
    <property type="project" value="UniProtKB-SubCell"/>
</dbReference>
<comment type="subcellular location">
    <subcellularLocation>
        <location evidence="7">Cell membrane</location>
        <topology evidence="7">Multi-pass membrane protein</topology>
    </subcellularLocation>
    <subcellularLocation>
        <location evidence="7">Cytoplasmic vesicle</location>
        <location evidence="7">Secretory vesicle membrane</location>
        <topology evidence="7">Multi-pass membrane protein</topology>
    </subcellularLocation>
</comment>
<reference evidence="9 10" key="1">
    <citation type="submission" date="2022-12" db="EMBL/GenBank/DDBJ databases">
        <title>Chromosome-scale assembly of the Ensete ventricosum genome.</title>
        <authorList>
            <person name="Dussert Y."/>
            <person name="Stocks J."/>
            <person name="Wendawek A."/>
            <person name="Woldeyes F."/>
            <person name="Nichols R.A."/>
            <person name="Borrell J.S."/>
        </authorList>
    </citation>
    <scope>NUCLEOTIDE SEQUENCE [LARGE SCALE GENOMIC DNA]</scope>
    <source>
        <strain evidence="10">cv. Maze</strain>
        <tissue evidence="9">Seeds</tissue>
    </source>
</reference>
<comment type="function">
    <text evidence="1 7">Probably involved in membrane trafficking.</text>
</comment>
<feature type="transmembrane region" description="Helical" evidence="7">
    <location>
        <begin position="49"/>
        <end position="68"/>
    </location>
</feature>
<dbReference type="GO" id="GO:0015031">
    <property type="term" value="P:protein transport"/>
    <property type="evidence" value="ECO:0007669"/>
    <property type="project" value="InterPro"/>
</dbReference>
<dbReference type="InterPro" id="IPR007273">
    <property type="entry name" value="SCAMP"/>
</dbReference>
<dbReference type="Pfam" id="PF04144">
    <property type="entry name" value="SCAMP"/>
    <property type="match status" value="1"/>
</dbReference>
<keyword evidence="10" id="KW-1185">Reference proteome</keyword>
<accession>A0AAV8R613</accession>
<evidence type="ECO:0000256" key="4">
    <source>
        <dbReference type="ARBA" id="ARBA00022989"/>
    </source>
</evidence>
<comment type="caution">
    <text evidence="9">The sequence shown here is derived from an EMBL/GenBank/DDBJ whole genome shotgun (WGS) entry which is preliminary data.</text>
</comment>
<keyword evidence="3 7" id="KW-0812">Transmembrane</keyword>
<evidence type="ECO:0000256" key="2">
    <source>
        <dbReference type="ARBA" id="ARBA00010482"/>
    </source>
</evidence>
<feature type="region of interest" description="Disordered" evidence="8">
    <location>
        <begin position="139"/>
        <end position="162"/>
    </location>
</feature>
<evidence type="ECO:0000313" key="9">
    <source>
        <dbReference type="EMBL" id="KAJ8490242.1"/>
    </source>
</evidence>
<evidence type="ECO:0000313" key="10">
    <source>
        <dbReference type="Proteomes" id="UP001222027"/>
    </source>
</evidence>
<protein>
    <recommendedName>
        <fullName evidence="7">Secretory carrier-associated membrane protein</fullName>
        <shortName evidence="7">Secretory carrier membrane protein</shortName>
    </recommendedName>
</protein>
<dbReference type="Proteomes" id="UP001222027">
    <property type="component" value="Unassembled WGS sequence"/>
</dbReference>
<keyword evidence="6 7" id="KW-0968">Cytoplasmic vesicle</keyword>
<evidence type="ECO:0000256" key="8">
    <source>
        <dbReference type="SAM" id="MobiDB-lite"/>
    </source>
</evidence>
<name>A0AAV8R613_ENSVE</name>
<comment type="similarity">
    <text evidence="2 7">Belongs to the SCAMP family.</text>
</comment>
<evidence type="ECO:0000256" key="5">
    <source>
        <dbReference type="ARBA" id="ARBA00023136"/>
    </source>
</evidence>
<sequence length="162" mass="17963">MPGSLKRMGILAAIDTFSDHALVGIFYLVGFGLFCLETLISLWVLQRVYIFFLLGACLSSYLIFLKVAKVQERKWTVHGEPYTSKLTVQSPPVSISGKRKQKLFMQLVVKSSHLVNARGQKEVPEKGLVTMQDVEMAVAEGKKSKRKSSKPSTSAPVDAMVE</sequence>
<comment type="caution">
    <text evidence="7">Lacks conserved residue(s) required for the propagation of feature annotation.</text>
</comment>
<dbReference type="EMBL" id="JAQQAF010000004">
    <property type="protein sequence ID" value="KAJ8490242.1"/>
    <property type="molecule type" value="Genomic_DNA"/>
</dbReference>
<dbReference type="PANTHER" id="PTHR36709">
    <property type="entry name" value="OS02G0604100 PROTEIN"/>
    <property type="match status" value="1"/>
</dbReference>
<evidence type="ECO:0000256" key="1">
    <source>
        <dbReference type="ARBA" id="ARBA00004003"/>
    </source>
</evidence>
<keyword evidence="4 7" id="KW-1133">Transmembrane helix</keyword>
<dbReference type="GO" id="GO:0030658">
    <property type="term" value="C:transport vesicle membrane"/>
    <property type="evidence" value="ECO:0007669"/>
    <property type="project" value="UniProtKB-SubCell"/>
</dbReference>
<keyword evidence="5 7" id="KW-0472">Membrane</keyword>
<keyword evidence="7" id="KW-0813">Transport</keyword>
<keyword evidence="7" id="KW-1003">Cell membrane</keyword>
<dbReference type="AlphaFoldDB" id="A0AAV8R613"/>
<feature type="transmembrane region" description="Helical" evidence="7">
    <location>
        <begin position="21"/>
        <end position="43"/>
    </location>
</feature>
<evidence type="ECO:0000256" key="3">
    <source>
        <dbReference type="ARBA" id="ARBA00022692"/>
    </source>
</evidence>